<comment type="caution">
    <text evidence="2">The sequence shown here is derived from an EMBL/GenBank/DDBJ whole genome shotgun (WGS) entry which is preliminary data.</text>
</comment>
<accession>A0ABW4Q065</accession>
<feature type="transmembrane region" description="Helical" evidence="1">
    <location>
        <begin position="44"/>
        <end position="62"/>
    </location>
</feature>
<evidence type="ECO:0000256" key="1">
    <source>
        <dbReference type="SAM" id="Phobius"/>
    </source>
</evidence>
<evidence type="ECO:0000313" key="2">
    <source>
        <dbReference type="EMBL" id="MFD1836443.1"/>
    </source>
</evidence>
<reference evidence="3" key="1">
    <citation type="journal article" date="2019" name="Int. J. Syst. Evol. Microbiol.">
        <title>The Global Catalogue of Microorganisms (GCM) 10K type strain sequencing project: providing services to taxonomists for standard genome sequencing and annotation.</title>
        <authorList>
            <consortium name="The Broad Institute Genomics Platform"/>
            <consortium name="The Broad Institute Genome Sequencing Center for Infectious Disease"/>
            <person name="Wu L."/>
            <person name="Ma J."/>
        </authorList>
    </citation>
    <scope>NUCLEOTIDE SEQUENCE [LARGE SCALE GENOMIC DNA]</scope>
    <source>
        <strain evidence="3">JCM 11650</strain>
    </source>
</reference>
<keyword evidence="1" id="KW-1133">Transmembrane helix</keyword>
<evidence type="ECO:0008006" key="4">
    <source>
        <dbReference type="Google" id="ProtNLM"/>
    </source>
</evidence>
<dbReference type="RefSeq" id="WP_343905922.1">
    <property type="nucleotide sequence ID" value="NZ_BAAAIS010000003.1"/>
</dbReference>
<organism evidence="2 3">
    <name type="scientific">Brachybacterium rhamnosum</name>
    <dbReference type="NCBI Taxonomy" id="173361"/>
    <lineage>
        <taxon>Bacteria</taxon>
        <taxon>Bacillati</taxon>
        <taxon>Actinomycetota</taxon>
        <taxon>Actinomycetes</taxon>
        <taxon>Micrococcales</taxon>
        <taxon>Dermabacteraceae</taxon>
        <taxon>Brachybacterium</taxon>
    </lineage>
</organism>
<feature type="transmembrane region" description="Helical" evidence="1">
    <location>
        <begin position="20"/>
        <end position="37"/>
    </location>
</feature>
<protein>
    <recommendedName>
        <fullName evidence="4">Holin</fullName>
    </recommendedName>
</protein>
<evidence type="ECO:0000313" key="3">
    <source>
        <dbReference type="Proteomes" id="UP001597280"/>
    </source>
</evidence>
<feature type="transmembrane region" description="Helical" evidence="1">
    <location>
        <begin position="74"/>
        <end position="94"/>
    </location>
</feature>
<proteinExistence type="predicted"/>
<dbReference type="Proteomes" id="UP001597280">
    <property type="component" value="Unassembled WGS sequence"/>
</dbReference>
<sequence length="102" mass="11113">MPPPSDPSLWLDVLRGMNAAMAFYVAVLAALLAPWWARLDMTLRFLLLGMLALSTVLGWGALESLLRDVPGGSRTIAAVPAHLWTCVGVTLAYLKHRTKETP</sequence>
<keyword evidence="1" id="KW-0472">Membrane</keyword>
<keyword evidence="1" id="KW-0812">Transmembrane</keyword>
<gene>
    <name evidence="2" type="ORF">ACFSDA_15365</name>
</gene>
<name>A0ABW4Q065_9MICO</name>
<dbReference type="EMBL" id="JBHUFL010000003">
    <property type="protein sequence ID" value="MFD1836443.1"/>
    <property type="molecule type" value="Genomic_DNA"/>
</dbReference>
<keyword evidence="3" id="KW-1185">Reference proteome</keyword>